<keyword evidence="2" id="KW-1185">Reference proteome</keyword>
<organism evidence="1 2">
    <name type="scientific">Citrullus colocynthis</name>
    <name type="common">colocynth</name>
    <dbReference type="NCBI Taxonomy" id="252529"/>
    <lineage>
        <taxon>Eukaryota</taxon>
        <taxon>Viridiplantae</taxon>
        <taxon>Streptophyta</taxon>
        <taxon>Embryophyta</taxon>
        <taxon>Tracheophyta</taxon>
        <taxon>Spermatophyta</taxon>
        <taxon>Magnoliopsida</taxon>
        <taxon>eudicotyledons</taxon>
        <taxon>Gunneridae</taxon>
        <taxon>Pentapetalae</taxon>
        <taxon>rosids</taxon>
        <taxon>fabids</taxon>
        <taxon>Cucurbitales</taxon>
        <taxon>Cucurbitaceae</taxon>
        <taxon>Benincaseae</taxon>
        <taxon>Citrullus</taxon>
    </lineage>
</organism>
<gene>
    <name evidence="1" type="ORF">CITCOLO1_LOCUS8722</name>
</gene>
<protein>
    <submittedName>
        <fullName evidence="1">Uncharacterized protein</fullName>
    </submittedName>
</protein>
<dbReference type="EMBL" id="OZ021737">
    <property type="protein sequence ID" value="CAK9316843.1"/>
    <property type="molecule type" value="Genomic_DNA"/>
</dbReference>
<dbReference type="Proteomes" id="UP001642487">
    <property type="component" value="Chromosome 3"/>
</dbReference>
<proteinExistence type="predicted"/>
<evidence type="ECO:0000313" key="2">
    <source>
        <dbReference type="Proteomes" id="UP001642487"/>
    </source>
</evidence>
<reference evidence="1 2" key="1">
    <citation type="submission" date="2024-03" db="EMBL/GenBank/DDBJ databases">
        <authorList>
            <person name="Gkanogiannis A."/>
            <person name="Becerra Lopez-Lavalle L."/>
        </authorList>
    </citation>
    <scope>NUCLEOTIDE SEQUENCE [LARGE SCALE GENOMIC DNA]</scope>
</reference>
<evidence type="ECO:0000313" key="1">
    <source>
        <dbReference type="EMBL" id="CAK9316843.1"/>
    </source>
</evidence>
<sequence length="87" mass="10511">MDFKDELNTQVAEEEDSYYAEIRKQIILLLTAYDDDDEIKQIPKTAAKQSTEGVFIPRAVKYKKYCVFRRMRKHERKEKHRQKNNKT</sequence>
<name>A0ABP0Y8P3_9ROSI</name>
<accession>A0ABP0Y8P3</accession>